<name>A0ABY6LJW9_9ARAC</name>
<protein>
    <recommendedName>
        <fullName evidence="4">Transposase</fullName>
    </recommendedName>
</protein>
<dbReference type="InterPro" id="IPR052709">
    <property type="entry name" value="Transposase-MT_Hybrid"/>
</dbReference>
<evidence type="ECO:0000313" key="2">
    <source>
        <dbReference type="EMBL" id="UYV81144.1"/>
    </source>
</evidence>
<dbReference type="PANTHER" id="PTHR46060">
    <property type="entry name" value="MARINER MOS1 TRANSPOSASE-LIKE PROTEIN"/>
    <property type="match status" value="1"/>
</dbReference>
<sequence>MLEMTRTDPEWKDKIITGDETRRQSAEWRGHGEPRPKKSRILKSRNKVLLVAFLGNKGIVHHEYLPAGQTVIKEMPEKWTNGDWILHHNNARPHTAHLVTSFLAKNGTQILPQPLYSPDITPNDFSLFPKLKAVLKGRHFDTRDDIIEKSLLALKSIPKEAYKNCFDNWKKQWRWCSRNLWDIPCIYVINPGKTTSELEAVGVEWQGVQSGKSARDSKDKVCDQKTLSQYVSSGTRTRGNLRINRRKLGVQPEAAGTRCLLDSTTHLLPDQDHKESPPETSNKVLEVYIGVPQGKRMRIPVLNDRVDQPLELGQSLLIEGGQGLGAPQPLEVHLLRDISLQFLQQVVLDLTGDLLAQEHLLYGFSGRSQNWQPYKTAPLPGWCLPAMQDQRGLTRPSLGMYGSLKTYSNPTKIMVIALHYTPINYSVPPAGWIFMHSWMESFSPRVAATQAWEATVTSLLNNQLAWLRVPCKGSRDMQHLYSMLGRTEADERVRTLLPLLFQGFLNLELELCDGGLYLAGILQLDNTALLYSWIRLGLGVCFENWPGKPHDFWRVGLLKWIHFSSEVTIRCKNDFFSCLASSPSQRNSTLRQLELFCEFLLHLGTVLIQQSLQFSVLELLGRFSMWFIIKFKIATLEFFKLPVTLRFAQSVVAVNFLEHSVGFTGTFLPVEGEQQNFPQMGTFWLGNRHFSRAPEIFHDFNFSKTARMLMPSESKNKTPTTAPPSAQIKLHSGLWRPFSRFILIDLSGGQLGGHNRPFLNSGLPDFDDLDDVLDGAVEVMEAGGHQQSWGRKVTHSRGESLLPTCATEPGRPTSCVDPIPFHTLKETQRGHAHLVGLLTKVQVVGESGDVHAGIGNFLGGEKSDHTSLRSPLEPWNIRPNSGSFPSNLHTGTRVKGLKGLILGIFKVNLKEERKTCNKLARSGQESYQKVTRWAVSIGY</sequence>
<dbReference type="PANTHER" id="PTHR46060:SF1">
    <property type="entry name" value="MARINER MOS1 TRANSPOSASE-LIKE PROTEIN"/>
    <property type="match status" value="1"/>
</dbReference>
<dbReference type="Proteomes" id="UP001235939">
    <property type="component" value="Chromosome 20"/>
</dbReference>
<dbReference type="InterPro" id="IPR036397">
    <property type="entry name" value="RNaseH_sf"/>
</dbReference>
<dbReference type="EMBL" id="CP092882">
    <property type="protein sequence ID" value="UYV81144.1"/>
    <property type="molecule type" value="Genomic_DNA"/>
</dbReference>
<evidence type="ECO:0008006" key="4">
    <source>
        <dbReference type="Google" id="ProtNLM"/>
    </source>
</evidence>
<accession>A0ABY6LJW9</accession>
<feature type="compositionally biased region" description="Basic and acidic residues" evidence="1">
    <location>
        <begin position="1"/>
        <end position="36"/>
    </location>
</feature>
<organism evidence="2 3">
    <name type="scientific">Cordylochernes scorpioides</name>
    <dbReference type="NCBI Taxonomy" id="51811"/>
    <lineage>
        <taxon>Eukaryota</taxon>
        <taxon>Metazoa</taxon>
        <taxon>Ecdysozoa</taxon>
        <taxon>Arthropoda</taxon>
        <taxon>Chelicerata</taxon>
        <taxon>Arachnida</taxon>
        <taxon>Pseudoscorpiones</taxon>
        <taxon>Cheliferoidea</taxon>
        <taxon>Chernetidae</taxon>
        <taxon>Cordylochernes</taxon>
    </lineage>
</organism>
<dbReference type="Gene3D" id="3.30.420.10">
    <property type="entry name" value="Ribonuclease H-like superfamily/Ribonuclease H"/>
    <property type="match status" value="1"/>
</dbReference>
<gene>
    <name evidence="2" type="ORF">LAZ67_20000158</name>
</gene>
<feature type="region of interest" description="Disordered" evidence="1">
    <location>
        <begin position="1"/>
        <end position="39"/>
    </location>
</feature>
<evidence type="ECO:0000256" key="1">
    <source>
        <dbReference type="SAM" id="MobiDB-lite"/>
    </source>
</evidence>
<reference evidence="2 3" key="1">
    <citation type="submission" date="2022-01" db="EMBL/GenBank/DDBJ databases">
        <title>A chromosomal length assembly of Cordylochernes scorpioides.</title>
        <authorList>
            <person name="Zeh D."/>
            <person name="Zeh J."/>
        </authorList>
    </citation>
    <scope>NUCLEOTIDE SEQUENCE [LARGE SCALE GENOMIC DNA]</scope>
    <source>
        <strain evidence="2">IN4F17</strain>
        <tissue evidence="2">Whole Body</tissue>
    </source>
</reference>
<evidence type="ECO:0000313" key="3">
    <source>
        <dbReference type="Proteomes" id="UP001235939"/>
    </source>
</evidence>
<keyword evidence="3" id="KW-1185">Reference proteome</keyword>
<proteinExistence type="predicted"/>